<dbReference type="SMART" id="SM00353">
    <property type="entry name" value="HLH"/>
    <property type="match status" value="1"/>
</dbReference>
<keyword evidence="5" id="KW-0539">Nucleus</keyword>
<proteinExistence type="predicted"/>
<dbReference type="AlphaFoldDB" id="A0A3S3S0Z7"/>
<gene>
    <name evidence="9" type="ORF">B4U79_02905</name>
    <name evidence="8" type="ORF">B4U79_09547</name>
</gene>
<evidence type="ECO:0000256" key="4">
    <source>
        <dbReference type="ARBA" id="ARBA00023163"/>
    </source>
</evidence>
<dbReference type="InterPro" id="IPR011598">
    <property type="entry name" value="bHLH_dom"/>
</dbReference>
<evidence type="ECO:0000256" key="6">
    <source>
        <dbReference type="SAM" id="MobiDB-lite"/>
    </source>
</evidence>
<dbReference type="FunFam" id="4.10.280.10:FF:000010">
    <property type="entry name" value="Scleraxis bHLH transcription factor"/>
    <property type="match status" value="1"/>
</dbReference>
<dbReference type="InterPro" id="IPR050283">
    <property type="entry name" value="E-box_TF_Regulators"/>
</dbReference>
<dbReference type="CDD" id="cd11466">
    <property type="entry name" value="bHLH_TS_HAND"/>
    <property type="match status" value="1"/>
</dbReference>
<dbReference type="Proteomes" id="UP000285301">
    <property type="component" value="Unassembled WGS sequence"/>
</dbReference>
<dbReference type="GO" id="GO:0000977">
    <property type="term" value="F:RNA polymerase II transcription regulatory region sequence-specific DNA binding"/>
    <property type="evidence" value="ECO:0007669"/>
    <property type="project" value="TreeGrafter"/>
</dbReference>
<dbReference type="GO" id="GO:0032502">
    <property type="term" value="P:developmental process"/>
    <property type="evidence" value="ECO:0007669"/>
    <property type="project" value="TreeGrafter"/>
</dbReference>
<dbReference type="GO" id="GO:0046983">
    <property type="term" value="F:protein dimerization activity"/>
    <property type="evidence" value="ECO:0007669"/>
    <property type="project" value="InterPro"/>
</dbReference>
<comment type="subcellular location">
    <subcellularLocation>
        <location evidence="1">Nucleus</location>
    </subcellularLocation>
</comment>
<dbReference type="Pfam" id="PF00010">
    <property type="entry name" value="HLH"/>
    <property type="match status" value="1"/>
</dbReference>
<keyword evidence="10" id="KW-1185">Reference proteome</keyword>
<sequence>MDLRLVSTTGSHPYSTPNQSAYESGSVFFNDTSPDAFVPGVYANYTQYNGYAPHQSNWPSEATTAAFIYPPETGSYCHSSSPSSTANSPVYAEPKVCDYFGANSSPYIPTEPVVEYTTHIVNGRVVKRRTTANKKERRRTLSINNAFSNLRDRIPNVPADTKLSKIKTLRLATNYISYLMELLEDSKSSGCGRKSHLMSCEDFKVDLQRFKGGNKADALSHLKLTSGKMIEQQRSKEDCNTPKKGKGRTGWPQTVWRSELKQEYSDA</sequence>
<evidence type="ECO:0000259" key="7">
    <source>
        <dbReference type="PROSITE" id="PS50888"/>
    </source>
</evidence>
<keyword evidence="2" id="KW-0805">Transcription regulation</keyword>
<protein>
    <submittedName>
        <fullName evidence="9">Hand-like protein</fullName>
    </submittedName>
</protein>
<dbReference type="PROSITE" id="PS50888">
    <property type="entry name" value="BHLH"/>
    <property type="match status" value="1"/>
</dbReference>
<evidence type="ECO:0000313" key="10">
    <source>
        <dbReference type="Proteomes" id="UP000285301"/>
    </source>
</evidence>
<evidence type="ECO:0000313" key="9">
    <source>
        <dbReference type="EMBL" id="RWS08869.1"/>
    </source>
</evidence>
<evidence type="ECO:0000256" key="2">
    <source>
        <dbReference type="ARBA" id="ARBA00023015"/>
    </source>
</evidence>
<accession>A0A3S3S0Z7</accession>
<keyword evidence="4" id="KW-0804">Transcription</keyword>
<dbReference type="EMBL" id="NCKU01002747">
    <property type="protein sequence ID" value="RWS08869.1"/>
    <property type="molecule type" value="Genomic_DNA"/>
</dbReference>
<dbReference type="STRING" id="1965070.A0A3S3S0Z7"/>
<evidence type="ECO:0000256" key="3">
    <source>
        <dbReference type="ARBA" id="ARBA00023125"/>
    </source>
</evidence>
<evidence type="ECO:0000256" key="1">
    <source>
        <dbReference type="ARBA" id="ARBA00004123"/>
    </source>
</evidence>
<dbReference type="PANTHER" id="PTHR23349">
    <property type="entry name" value="BASIC HELIX-LOOP-HELIX TRANSCRIPTION FACTOR, TWIST"/>
    <property type="match status" value="1"/>
</dbReference>
<dbReference type="GO" id="GO:0000981">
    <property type="term" value="F:DNA-binding transcription factor activity, RNA polymerase II-specific"/>
    <property type="evidence" value="ECO:0007669"/>
    <property type="project" value="TreeGrafter"/>
</dbReference>
<keyword evidence="3" id="KW-0238">DNA-binding</keyword>
<dbReference type="PANTHER" id="PTHR23349:SF68">
    <property type="entry name" value="FI14601P"/>
    <property type="match status" value="1"/>
</dbReference>
<dbReference type="OrthoDB" id="10055449at2759"/>
<dbReference type="InterPro" id="IPR036638">
    <property type="entry name" value="HLH_DNA-bd_sf"/>
</dbReference>
<feature type="compositionally biased region" description="Basic and acidic residues" evidence="6">
    <location>
        <begin position="231"/>
        <end position="241"/>
    </location>
</feature>
<dbReference type="GO" id="GO:0005634">
    <property type="term" value="C:nucleus"/>
    <property type="evidence" value="ECO:0007669"/>
    <property type="project" value="UniProtKB-SubCell"/>
</dbReference>
<feature type="domain" description="BHLH" evidence="7">
    <location>
        <begin position="127"/>
        <end position="179"/>
    </location>
</feature>
<feature type="region of interest" description="Disordered" evidence="6">
    <location>
        <begin position="230"/>
        <end position="252"/>
    </location>
</feature>
<comment type="caution">
    <text evidence="9">The sequence shown here is derived from an EMBL/GenBank/DDBJ whole genome shotgun (WGS) entry which is preliminary data.</text>
</comment>
<dbReference type="SUPFAM" id="SSF47459">
    <property type="entry name" value="HLH, helix-loop-helix DNA-binding domain"/>
    <property type="match status" value="1"/>
</dbReference>
<evidence type="ECO:0000313" key="8">
    <source>
        <dbReference type="EMBL" id="RWS04416.1"/>
    </source>
</evidence>
<reference evidence="9 10" key="1">
    <citation type="journal article" date="2018" name="Gigascience">
        <title>Genomes of trombidid mites reveal novel predicted allergens and laterally-transferred genes associated with secondary metabolism.</title>
        <authorList>
            <person name="Dong X."/>
            <person name="Chaisiri K."/>
            <person name="Xia D."/>
            <person name="Armstrong S.D."/>
            <person name="Fang Y."/>
            <person name="Donnelly M.J."/>
            <person name="Kadowaki T."/>
            <person name="McGarry J.W."/>
            <person name="Darby A.C."/>
            <person name="Makepeace B.L."/>
        </authorList>
    </citation>
    <scope>NUCLEOTIDE SEQUENCE [LARGE SCALE GENOMIC DNA]</scope>
    <source>
        <strain evidence="9">UoL-WK</strain>
    </source>
</reference>
<dbReference type="EMBL" id="NCKU01005563">
    <property type="protein sequence ID" value="RWS04416.1"/>
    <property type="molecule type" value="Genomic_DNA"/>
</dbReference>
<organism evidence="9 10">
    <name type="scientific">Dinothrombium tinctorium</name>
    <dbReference type="NCBI Taxonomy" id="1965070"/>
    <lineage>
        <taxon>Eukaryota</taxon>
        <taxon>Metazoa</taxon>
        <taxon>Ecdysozoa</taxon>
        <taxon>Arthropoda</taxon>
        <taxon>Chelicerata</taxon>
        <taxon>Arachnida</taxon>
        <taxon>Acari</taxon>
        <taxon>Acariformes</taxon>
        <taxon>Trombidiformes</taxon>
        <taxon>Prostigmata</taxon>
        <taxon>Anystina</taxon>
        <taxon>Parasitengona</taxon>
        <taxon>Trombidioidea</taxon>
        <taxon>Trombidiidae</taxon>
        <taxon>Dinothrombium</taxon>
    </lineage>
</organism>
<name>A0A3S3S0Z7_9ACAR</name>
<evidence type="ECO:0000256" key="5">
    <source>
        <dbReference type="ARBA" id="ARBA00023242"/>
    </source>
</evidence>
<reference evidence="9" key="2">
    <citation type="submission" date="2018-11" db="EMBL/GenBank/DDBJ databases">
        <title>Trombidioid mite genomics.</title>
        <authorList>
            <person name="Dong X."/>
        </authorList>
    </citation>
    <scope>NUCLEOTIDE SEQUENCE</scope>
    <source>
        <strain evidence="9">UoL-WK</strain>
    </source>
</reference>
<dbReference type="Gene3D" id="4.10.280.10">
    <property type="entry name" value="Helix-loop-helix DNA-binding domain"/>
    <property type="match status" value="1"/>
</dbReference>